<dbReference type="EMBL" id="BGPR01111097">
    <property type="protein sequence ID" value="GBM91097.1"/>
    <property type="molecule type" value="Genomic_DNA"/>
</dbReference>
<evidence type="ECO:0000313" key="2">
    <source>
        <dbReference type="Proteomes" id="UP000499080"/>
    </source>
</evidence>
<feature type="non-terminal residue" evidence="1">
    <location>
        <position position="1"/>
    </location>
</feature>
<sequence>KLAEKVLYYILCYAKKKTKQCAKTHFKKTSKAASTSLPQHWITAFSAIRPLAILSFSFPNDHQQTNNSFPPQVLWYTLPGSVTCPG</sequence>
<organism evidence="1 2">
    <name type="scientific">Araneus ventricosus</name>
    <name type="common">Orbweaver spider</name>
    <name type="synonym">Epeira ventricosa</name>
    <dbReference type="NCBI Taxonomy" id="182803"/>
    <lineage>
        <taxon>Eukaryota</taxon>
        <taxon>Metazoa</taxon>
        <taxon>Ecdysozoa</taxon>
        <taxon>Arthropoda</taxon>
        <taxon>Chelicerata</taxon>
        <taxon>Arachnida</taxon>
        <taxon>Araneae</taxon>
        <taxon>Araneomorphae</taxon>
        <taxon>Entelegynae</taxon>
        <taxon>Araneoidea</taxon>
        <taxon>Araneidae</taxon>
        <taxon>Araneus</taxon>
    </lineage>
</organism>
<name>A0A4Y2JMC2_ARAVE</name>
<proteinExistence type="predicted"/>
<accession>A0A4Y2JMC2</accession>
<comment type="caution">
    <text evidence="1">The sequence shown here is derived from an EMBL/GenBank/DDBJ whole genome shotgun (WGS) entry which is preliminary data.</text>
</comment>
<dbReference type="Proteomes" id="UP000499080">
    <property type="component" value="Unassembled WGS sequence"/>
</dbReference>
<reference evidence="1 2" key="1">
    <citation type="journal article" date="2019" name="Sci. Rep.">
        <title>Orb-weaving spider Araneus ventricosus genome elucidates the spidroin gene catalogue.</title>
        <authorList>
            <person name="Kono N."/>
            <person name="Nakamura H."/>
            <person name="Ohtoshi R."/>
            <person name="Moran D.A.P."/>
            <person name="Shinohara A."/>
            <person name="Yoshida Y."/>
            <person name="Fujiwara M."/>
            <person name="Mori M."/>
            <person name="Tomita M."/>
            <person name="Arakawa K."/>
        </authorList>
    </citation>
    <scope>NUCLEOTIDE SEQUENCE [LARGE SCALE GENOMIC DNA]</scope>
</reference>
<protein>
    <submittedName>
        <fullName evidence="1">Uncharacterized protein</fullName>
    </submittedName>
</protein>
<keyword evidence="2" id="KW-1185">Reference proteome</keyword>
<gene>
    <name evidence="1" type="ORF">AVEN_141747_1</name>
</gene>
<dbReference type="AlphaFoldDB" id="A0A4Y2JMC2"/>
<evidence type="ECO:0000313" key="1">
    <source>
        <dbReference type="EMBL" id="GBM91097.1"/>
    </source>
</evidence>